<dbReference type="Proteomes" id="UP000253940">
    <property type="component" value="Chromosome"/>
</dbReference>
<keyword evidence="2" id="KW-1185">Reference proteome</keyword>
<sequence>MTDFIPYADESSVLTIGEFTAENRTDRISLYGSLTLTKDKVGLGYAKTLQSLLNDIVTQLEKSDLPDEIAIKPTKTIANPFN</sequence>
<name>A0A345P7P0_9GAMM</name>
<evidence type="ECO:0000313" key="2">
    <source>
        <dbReference type="Proteomes" id="UP000253940"/>
    </source>
</evidence>
<dbReference type="AlphaFoldDB" id="A0A345P7P0"/>
<reference evidence="1 2" key="1">
    <citation type="submission" date="2018-07" db="EMBL/GenBank/DDBJ databases">
        <title>Genome sequencing of Moraxellaceae gen. HYN0046.</title>
        <authorList>
            <person name="Kim M."/>
            <person name="Yi H."/>
        </authorList>
    </citation>
    <scope>NUCLEOTIDE SEQUENCE [LARGE SCALE GENOMIC DNA]</scope>
    <source>
        <strain evidence="1 2">HYN0046</strain>
    </source>
</reference>
<evidence type="ECO:0000313" key="1">
    <source>
        <dbReference type="EMBL" id="AXI03299.1"/>
    </source>
</evidence>
<dbReference type="EMBL" id="CP031222">
    <property type="protein sequence ID" value="AXI03299.1"/>
    <property type="molecule type" value="Genomic_DNA"/>
</dbReference>
<accession>A0A345P7P0</accession>
<organism evidence="1 2">
    <name type="scientific">Aquirhabdus parva</name>
    <dbReference type="NCBI Taxonomy" id="2283318"/>
    <lineage>
        <taxon>Bacteria</taxon>
        <taxon>Pseudomonadati</taxon>
        <taxon>Pseudomonadota</taxon>
        <taxon>Gammaproteobacteria</taxon>
        <taxon>Moraxellales</taxon>
        <taxon>Moraxellaceae</taxon>
        <taxon>Aquirhabdus</taxon>
    </lineage>
</organism>
<gene>
    <name evidence="1" type="ORF">HYN46_10875</name>
</gene>
<dbReference type="KEGG" id="mbah:HYN46_10875"/>
<dbReference type="RefSeq" id="WP_114899408.1">
    <property type="nucleotide sequence ID" value="NZ_CP031222.1"/>
</dbReference>
<protein>
    <submittedName>
        <fullName evidence="1">Uncharacterized protein</fullName>
    </submittedName>
</protein>
<proteinExistence type="predicted"/>
<dbReference type="OrthoDB" id="6647753at2"/>